<keyword evidence="1" id="KW-0479">Metal-binding</keyword>
<dbReference type="PANTHER" id="PTHR31286:SF167">
    <property type="entry name" value="OS09G0268800 PROTEIN"/>
    <property type="match status" value="1"/>
</dbReference>
<dbReference type="GO" id="GO:0008270">
    <property type="term" value="F:zinc ion binding"/>
    <property type="evidence" value="ECO:0007669"/>
    <property type="project" value="UniProtKB-KW"/>
</dbReference>
<dbReference type="PROSITE" id="PS50158">
    <property type="entry name" value="ZF_CCHC"/>
    <property type="match status" value="1"/>
</dbReference>
<dbReference type="Proteomes" id="UP001231189">
    <property type="component" value="Unassembled WGS sequence"/>
</dbReference>
<feature type="domain" description="CCHC-type" evidence="3">
    <location>
        <begin position="249"/>
        <end position="262"/>
    </location>
</feature>
<gene>
    <name evidence="4" type="ORF">QYE76_043014</name>
</gene>
<name>A0AAD8TIB2_LOLMU</name>
<organism evidence="4 5">
    <name type="scientific">Lolium multiflorum</name>
    <name type="common">Italian ryegrass</name>
    <name type="synonym">Lolium perenne subsp. multiflorum</name>
    <dbReference type="NCBI Taxonomy" id="4521"/>
    <lineage>
        <taxon>Eukaryota</taxon>
        <taxon>Viridiplantae</taxon>
        <taxon>Streptophyta</taxon>
        <taxon>Embryophyta</taxon>
        <taxon>Tracheophyta</taxon>
        <taxon>Spermatophyta</taxon>
        <taxon>Magnoliopsida</taxon>
        <taxon>Liliopsida</taxon>
        <taxon>Poales</taxon>
        <taxon>Poaceae</taxon>
        <taxon>BOP clade</taxon>
        <taxon>Pooideae</taxon>
        <taxon>Poodae</taxon>
        <taxon>Poeae</taxon>
        <taxon>Poeae Chloroplast Group 2 (Poeae type)</taxon>
        <taxon>Loliodinae</taxon>
        <taxon>Loliinae</taxon>
        <taxon>Lolium</taxon>
    </lineage>
</organism>
<feature type="region of interest" description="Disordered" evidence="2">
    <location>
        <begin position="388"/>
        <end position="432"/>
    </location>
</feature>
<dbReference type="PANTHER" id="PTHR31286">
    <property type="entry name" value="GLYCINE-RICH CELL WALL STRUCTURAL PROTEIN 1.8-LIKE"/>
    <property type="match status" value="1"/>
</dbReference>
<dbReference type="InterPro" id="IPR040256">
    <property type="entry name" value="At4g02000-like"/>
</dbReference>
<comment type="caution">
    <text evidence="4">The sequence shown here is derived from an EMBL/GenBank/DDBJ whole genome shotgun (WGS) entry which is preliminary data.</text>
</comment>
<reference evidence="4" key="1">
    <citation type="submission" date="2023-07" db="EMBL/GenBank/DDBJ databases">
        <title>A chromosome-level genome assembly of Lolium multiflorum.</title>
        <authorList>
            <person name="Chen Y."/>
            <person name="Copetti D."/>
            <person name="Kolliker R."/>
            <person name="Studer B."/>
        </authorList>
    </citation>
    <scope>NUCLEOTIDE SEQUENCE</scope>
    <source>
        <strain evidence="4">02402/16</strain>
        <tissue evidence="4">Leaf</tissue>
    </source>
</reference>
<evidence type="ECO:0000259" key="3">
    <source>
        <dbReference type="PROSITE" id="PS50158"/>
    </source>
</evidence>
<evidence type="ECO:0000313" key="4">
    <source>
        <dbReference type="EMBL" id="KAK1682166.1"/>
    </source>
</evidence>
<dbReference type="InterPro" id="IPR025558">
    <property type="entry name" value="DUF4283"/>
</dbReference>
<dbReference type="GO" id="GO:0003676">
    <property type="term" value="F:nucleic acid binding"/>
    <property type="evidence" value="ECO:0007669"/>
    <property type="project" value="InterPro"/>
</dbReference>
<evidence type="ECO:0000256" key="1">
    <source>
        <dbReference type="PROSITE-ProRule" id="PRU00047"/>
    </source>
</evidence>
<dbReference type="EMBL" id="JAUUTY010000002">
    <property type="protein sequence ID" value="KAK1682166.1"/>
    <property type="molecule type" value="Genomic_DNA"/>
</dbReference>
<keyword evidence="5" id="KW-1185">Reference proteome</keyword>
<protein>
    <recommendedName>
        <fullName evidence="3">CCHC-type domain-containing protein</fullName>
    </recommendedName>
</protein>
<proteinExistence type="predicted"/>
<dbReference type="Pfam" id="PF14111">
    <property type="entry name" value="DUF4283"/>
    <property type="match status" value="1"/>
</dbReference>
<keyword evidence="1" id="KW-0862">Zinc</keyword>
<dbReference type="InterPro" id="IPR025836">
    <property type="entry name" value="Zn_knuckle_CX2CX4HX4C"/>
</dbReference>
<keyword evidence="1" id="KW-0863">Zinc-finger</keyword>
<evidence type="ECO:0000256" key="2">
    <source>
        <dbReference type="SAM" id="MobiDB-lite"/>
    </source>
</evidence>
<dbReference type="InterPro" id="IPR001878">
    <property type="entry name" value="Znf_CCHC"/>
</dbReference>
<accession>A0AAD8TIB2</accession>
<evidence type="ECO:0000313" key="5">
    <source>
        <dbReference type="Proteomes" id="UP001231189"/>
    </source>
</evidence>
<dbReference type="Pfam" id="PF14392">
    <property type="entry name" value="zf-CCHC_4"/>
    <property type="match status" value="1"/>
</dbReference>
<sequence length="432" mass="47576">MAEARLTSSVGSGKSGEVEAKKIAARIVAGDECELPSAGASSSQDQGIETMFDQLLIEEEDFDDFVIEDDPTLEESTRWMAVARVLIDKKFSHDALFQQMHNAWNPAREITMRAVGENRFVIQCFCLGDWEKVTERGPWLFREWPLIMAPYDGFSDPEQIELNFMPIWVQVHKIPEGYRKEDVVRNLISRACGEIMALEMIPAGGFKGDFVRARIRHDVRKPLTRFVSIMRGGIRSLYAVKYEKLGLICFACGLIGHGQKECGVGIYEDNELKFGEWIYVTPPSSRGRNTGVLRGGLRGGFGDNGRGRGHGRGVEVAPGSFADWRLHPECTRTGAGVVDAATSLVKSSDVHMTEAEKLAKRSLNLELPITALGDNTSVAAAMAMDGVSSARPVVDDREQGTFNKRTKRDDGTTASNNPAGSAASLEDDRRAQ</sequence>
<dbReference type="AlphaFoldDB" id="A0AAD8TIB2"/>